<protein>
    <submittedName>
        <fullName evidence="1">Uncharacterized protein</fullName>
    </submittedName>
</protein>
<evidence type="ECO:0000313" key="1">
    <source>
        <dbReference type="EMBL" id="KAK4812344.1"/>
    </source>
</evidence>
<reference evidence="1 2" key="1">
    <citation type="journal article" date="2023" name="J. Hered.">
        <title>Chromosome-level genome of the wood stork (Mycteria americana) provides insight into avian chromosome evolution.</title>
        <authorList>
            <person name="Flamio R. Jr."/>
            <person name="Ramstad K.M."/>
        </authorList>
    </citation>
    <scope>NUCLEOTIDE SEQUENCE [LARGE SCALE GENOMIC DNA]</scope>
    <source>
        <strain evidence="1">JAX WOST 10</strain>
    </source>
</reference>
<keyword evidence="2" id="KW-1185">Reference proteome</keyword>
<dbReference type="EMBL" id="JAUNZN010000015">
    <property type="protein sequence ID" value="KAK4812344.1"/>
    <property type="molecule type" value="Genomic_DNA"/>
</dbReference>
<dbReference type="AlphaFoldDB" id="A0AAN7RM58"/>
<comment type="caution">
    <text evidence="1">The sequence shown here is derived from an EMBL/GenBank/DDBJ whole genome shotgun (WGS) entry which is preliminary data.</text>
</comment>
<name>A0AAN7RM58_MYCAM</name>
<sequence>MVKVRVFELVCSPESEQSGGRLTGAGARRLGGTQQQSPDALCLVAAAALQQGWRLHHLSGQPVPMLDNPFSKKIFPNIQSKPFLMQLEAISCRPIASYLGEETETCLATTSFQVVVESDEVSPEPPFLQAKQPQFPQPLPISLVLQTLDQLHCPSLDTLQHLNVSLGWNPKLHTVFEVWPHQCRVQGDDHFPSPAGHTVSDTSQDAIGFLGHLGTLLAHNQAAIDQYPQVLLCQAAFQPLFPKPVALHGVVVTQGAVLQEQTAPVWVPHGSEVLPEDLLQCGLQRGLLSMGHSSCQKPALNLFAERCQLNDWRNKSEVVAVAQVQDVSQASRPALRTASLFCDSGVGDRKS</sequence>
<dbReference type="Proteomes" id="UP001333110">
    <property type="component" value="Unassembled WGS sequence"/>
</dbReference>
<gene>
    <name evidence="1" type="ORF">QYF61_017121</name>
</gene>
<organism evidence="1 2">
    <name type="scientific">Mycteria americana</name>
    <name type="common">Wood stork</name>
    <dbReference type="NCBI Taxonomy" id="33587"/>
    <lineage>
        <taxon>Eukaryota</taxon>
        <taxon>Metazoa</taxon>
        <taxon>Chordata</taxon>
        <taxon>Craniata</taxon>
        <taxon>Vertebrata</taxon>
        <taxon>Euteleostomi</taxon>
        <taxon>Archelosauria</taxon>
        <taxon>Archosauria</taxon>
        <taxon>Dinosauria</taxon>
        <taxon>Saurischia</taxon>
        <taxon>Theropoda</taxon>
        <taxon>Coelurosauria</taxon>
        <taxon>Aves</taxon>
        <taxon>Neognathae</taxon>
        <taxon>Neoaves</taxon>
        <taxon>Aequornithes</taxon>
        <taxon>Ciconiiformes</taxon>
        <taxon>Ciconiidae</taxon>
        <taxon>Mycteria</taxon>
    </lineage>
</organism>
<accession>A0AAN7RM58</accession>
<evidence type="ECO:0000313" key="2">
    <source>
        <dbReference type="Proteomes" id="UP001333110"/>
    </source>
</evidence>
<proteinExistence type="predicted"/>